<dbReference type="AlphaFoldDB" id="A0A2M6XV45"/>
<dbReference type="SUPFAM" id="SSF81593">
    <property type="entry name" value="Nucleotidyltransferase substrate binding subunit/domain"/>
    <property type="match status" value="1"/>
</dbReference>
<keyword evidence="2" id="KW-0238">DNA-binding</keyword>
<proteinExistence type="predicted"/>
<dbReference type="Proteomes" id="UP000229784">
    <property type="component" value="Unassembled WGS sequence"/>
</dbReference>
<dbReference type="GO" id="GO:0003677">
    <property type="term" value="F:DNA binding"/>
    <property type="evidence" value="ECO:0007669"/>
    <property type="project" value="UniProtKB-KW"/>
</dbReference>
<dbReference type="SMART" id="SM00748">
    <property type="entry name" value="HEPN"/>
    <property type="match status" value="1"/>
</dbReference>
<accession>A0A2M6XV45</accession>
<reference evidence="3" key="1">
    <citation type="submission" date="2017-09" db="EMBL/GenBank/DDBJ databases">
        <title>Depth-based differentiation of microbial function through sediment-hosted aquifers and enrichment of novel symbionts in the deep terrestrial subsurface.</title>
        <authorList>
            <person name="Probst A.J."/>
            <person name="Ladd B."/>
            <person name="Jarett J.K."/>
            <person name="Geller-Mcgrath D.E."/>
            <person name="Sieber C.M.K."/>
            <person name="Emerson J.B."/>
            <person name="Anantharaman K."/>
            <person name="Thomas B.C."/>
            <person name="Malmstrom R."/>
            <person name="Stieglmeier M."/>
            <person name="Klingl A."/>
            <person name="Woyke T."/>
            <person name="Ryan C.M."/>
            <person name="Banfield J.F."/>
        </authorList>
    </citation>
    <scope>NUCLEOTIDE SEQUENCE [LARGE SCALE GENOMIC DNA]</scope>
</reference>
<dbReference type="Pfam" id="PF05168">
    <property type="entry name" value="HEPN"/>
    <property type="match status" value="1"/>
</dbReference>
<protein>
    <submittedName>
        <fullName evidence="2">DNA-binding protein</fullName>
    </submittedName>
</protein>
<dbReference type="InterPro" id="IPR007842">
    <property type="entry name" value="HEPN_dom"/>
</dbReference>
<comment type="caution">
    <text evidence="2">The sequence shown here is derived from an EMBL/GenBank/DDBJ whole genome shotgun (WGS) entry which is preliminary data.</text>
</comment>
<name>A0A2M6XV45_9BACT</name>
<dbReference type="EMBL" id="PEXQ01000014">
    <property type="protein sequence ID" value="PIU16386.1"/>
    <property type="molecule type" value="Genomic_DNA"/>
</dbReference>
<evidence type="ECO:0000313" key="2">
    <source>
        <dbReference type="EMBL" id="PIU16386.1"/>
    </source>
</evidence>
<dbReference type="PROSITE" id="PS50910">
    <property type="entry name" value="HEPN"/>
    <property type="match status" value="1"/>
</dbReference>
<gene>
    <name evidence="2" type="ORF">COT20_00450</name>
</gene>
<evidence type="ECO:0000259" key="1">
    <source>
        <dbReference type="PROSITE" id="PS50910"/>
    </source>
</evidence>
<dbReference type="Gene3D" id="1.20.120.330">
    <property type="entry name" value="Nucleotidyltransferases domain 2"/>
    <property type="match status" value="1"/>
</dbReference>
<organism evidence="2 3">
    <name type="scientific">bacterium (Candidatus Gribaldobacteria) CG08_land_8_20_14_0_20_39_15</name>
    <dbReference type="NCBI Taxonomy" id="2014273"/>
    <lineage>
        <taxon>Bacteria</taxon>
        <taxon>Candidatus Gribaldobacteria</taxon>
    </lineage>
</organism>
<evidence type="ECO:0000313" key="3">
    <source>
        <dbReference type="Proteomes" id="UP000229784"/>
    </source>
</evidence>
<sequence length="135" mass="15633">MSDENYKKLAREWFSKANDDLCFAQAGFKETGIASDTCFLCHQVVEKYLKGYLTSLRIEPIRTHILSELLNACIQQAKDFMEINEDCEFLNRFYNPTRYPGGVFLDFSKETAEHALQKAENIVSFVKKKFIADQN</sequence>
<feature type="domain" description="HEPN" evidence="1">
    <location>
        <begin position="15"/>
        <end position="122"/>
    </location>
</feature>